<feature type="chain" id="PRO_5046149377" evidence="4">
    <location>
        <begin position="27"/>
        <end position="883"/>
    </location>
</feature>
<dbReference type="Pfam" id="PF13731">
    <property type="entry name" value="WxL"/>
    <property type="match status" value="1"/>
</dbReference>
<keyword evidence="7" id="KW-1185">Reference proteome</keyword>
<dbReference type="Gene3D" id="3.80.10.10">
    <property type="entry name" value="Ribonuclease Inhibitor"/>
    <property type="match status" value="2"/>
</dbReference>
<keyword evidence="1" id="KW-0433">Leucine-rich repeat</keyword>
<keyword evidence="2" id="KW-0677">Repeat</keyword>
<keyword evidence="4" id="KW-0732">Signal</keyword>
<gene>
    <name evidence="6" type="ORF">JZO85_18580</name>
</gene>
<protein>
    <submittedName>
        <fullName evidence="6">WxL domain-containing protein</fullName>
    </submittedName>
</protein>
<feature type="signal peptide" evidence="4">
    <location>
        <begin position="1"/>
        <end position="26"/>
    </location>
</feature>
<feature type="region of interest" description="Disordered" evidence="3">
    <location>
        <begin position="45"/>
        <end position="105"/>
    </location>
</feature>
<dbReference type="PROSITE" id="PS51450">
    <property type="entry name" value="LRR"/>
    <property type="match status" value="1"/>
</dbReference>
<feature type="domain" description="WxL" evidence="5">
    <location>
        <begin position="698"/>
        <end position="883"/>
    </location>
</feature>
<sequence>MNKRMGSILSLVLLTLSLLPSTAIYAETTKSSTVESTLSSLAEDPLKEIRKQTGNSATTEADNDRDQSSAKADKPQMTGETDKAASAANNSPKSTQATTLKEGNLGDSAPYDIDAKFAQALRTDATISHTHASWSGFGKAENTLTVDDMAALTSIEINQKALSSLKGIEYAVNLNVLKCYNNQLTELDVSNNRSLQELICYDNQLTSLDVTQNSVLKRLSVFKNQLTTLNVNGLTELEELSCYGNQLPSIDLSTNTNLRQLTCYNNLLPAIDVTHNKKLSYLNLRNNQLPVIDVSENLELEFLDTSKNQLPALDVTKNAQLTTLYTSDNSLPTLDISQNPELQYLVCDYNQLTSLDVRKNPKLIDLTCSVNQLTALDLSNNPKLIMLQSYSNKLTQLDTSNNPDLEVLYCDGNQLTELDVTKNTAMTILRCSANQLKELDVSKNTALESLECFANQISDITSMNGLTKLTKLKASSQKIRIPAPAVTDEKTMIDILKTTNHAGLKATNGYIGKEIIPYPTFLTDGDVIKMAGVTRLALINKSINFSYDGTQLGEGNSAGEKEFSGSIYFDAVSELDNQIEATPKKVHDGKKVAWKWTINSFLPKKAEEIKGTLDLPKGLTIIPESIKIDGIAATIEDINGTNSLGELDQDESKVISFETRAKGNIGDSLEIEARVDWIDDTVASPYFKIAKDSVQIQEEQIEEPKDGGIALLSAPTSFNYGVKKLQAKETSYTLNAEQYTDNKDVTTEGFYARMKDERTNSRGWRLTAQLSDFKDTDKNVMPNSSGAALRFDGVTIESVTNQDTPQETISTSTMGAPSKVKASESIVAGESPTTLVSAQDGEGKATWQLRIPFDKVSLNLPANAGKKGEKYQAKLTWSLDNTP</sequence>
<evidence type="ECO:0000256" key="2">
    <source>
        <dbReference type="ARBA" id="ARBA00022737"/>
    </source>
</evidence>
<evidence type="ECO:0000313" key="6">
    <source>
        <dbReference type="EMBL" id="MBO0454268.1"/>
    </source>
</evidence>
<name>A0ABS3HLS9_9ENTE</name>
<evidence type="ECO:0000313" key="7">
    <source>
        <dbReference type="Proteomes" id="UP000664495"/>
    </source>
</evidence>
<evidence type="ECO:0000256" key="1">
    <source>
        <dbReference type="ARBA" id="ARBA00022614"/>
    </source>
</evidence>
<dbReference type="InterPro" id="IPR027994">
    <property type="entry name" value="WxL_dom"/>
</dbReference>
<comment type="caution">
    <text evidence="6">The sequence shown here is derived from an EMBL/GenBank/DDBJ whole genome shotgun (WGS) entry which is preliminary data.</text>
</comment>
<evidence type="ECO:0000256" key="4">
    <source>
        <dbReference type="SAM" id="SignalP"/>
    </source>
</evidence>
<dbReference type="EMBL" id="JAFLVR010000052">
    <property type="protein sequence ID" value="MBO0454268.1"/>
    <property type="molecule type" value="Genomic_DNA"/>
</dbReference>
<dbReference type="InterPro" id="IPR001611">
    <property type="entry name" value="Leu-rich_rpt"/>
</dbReference>
<reference evidence="6 7" key="1">
    <citation type="submission" date="2021-03" db="EMBL/GenBank/DDBJ databases">
        <title>Enterococcal diversity collection.</title>
        <authorList>
            <person name="Gilmore M.S."/>
            <person name="Schwartzman J."/>
            <person name="Van Tyne D."/>
            <person name="Martin M."/>
            <person name="Earl A.M."/>
            <person name="Manson A.L."/>
            <person name="Straub T."/>
            <person name="Salamzade R."/>
            <person name="Saavedra J."/>
            <person name="Lebreton F."/>
            <person name="Prichula J."/>
            <person name="Schaufler K."/>
            <person name="Gaca A."/>
            <person name="Sgardioli B."/>
            <person name="Wagenaar J."/>
            <person name="Strong T."/>
        </authorList>
    </citation>
    <scope>NUCLEOTIDE SEQUENCE [LARGE SCALE GENOMIC DNA]</scope>
    <source>
        <strain evidence="6 7">MJM16</strain>
    </source>
</reference>
<organism evidence="6 7">
    <name type="scientific">Candidatus Enterococcus murrayae</name>
    <dbReference type="NCBI Taxonomy" id="2815321"/>
    <lineage>
        <taxon>Bacteria</taxon>
        <taxon>Bacillati</taxon>
        <taxon>Bacillota</taxon>
        <taxon>Bacilli</taxon>
        <taxon>Lactobacillales</taxon>
        <taxon>Enterococcaceae</taxon>
        <taxon>Enterococcus</taxon>
    </lineage>
</organism>
<accession>A0ABS3HLS9</accession>
<feature type="compositionally biased region" description="Basic and acidic residues" evidence="3">
    <location>
        <begin position="62"/>
        <end position="74"/>
    </location>
</feature>
<evidence type="ECO:0000256" key="3">
    <source>
        <dbReference type="SAM" id="MobiDB-lite"/>
    </source>
</evidence>
<feature type="compositionally biased region" description="Polar residues" evidence="3">
    <location>
        <begin position="92"/>
        <end position="101"/>
    </location>
</feature>
<dbReference type="InterPro" id="IPR052574">
    <property type="entry name" value="CDIRP"/>
</dbReference>
<dbReference type="SUPFAM" id="SSF52058">
    <property type="entry name" value="L domain-like"/>
    <property type="match status" value="1"/>
</dbReference>
<dbReference type="PANTHER" id="PTHR47566:SF1">
    <property type="entry name" value="PROTEIN NUD1"/>
    <property type="match status" value="1"/>
</dbReference>
<dbReference type="RefSeq" id="WP_207110005.1">
    <property type="nucleotide sequence ID" value="NZ_JAFLVR010000052.1"/>
</dbReference>
<dbReference type="InterPro" id="IPR032675">
    <property type="entry name" value="LRR_dom_sf"/>
</dbReference>
<evidence type="ECO:0000259" key="5">
    <source>
        <dbReference type="Pfam" id="PF13731"/>
    </source>
</evidence>
<dbReference type="PANTHER" id="PTHR47566">
    <property type="match status" value="1"/>
</dbReference>
<proteinExistence type="predicted"/>
<dbReference type="Proteomes" id="UP000664495">
    <property type="component" value="Unassembled WGS sequence"/>
</dbReference>